<name>A0AC34RK03_9BILA</name>
<evidence type="ECO:0000313" key="2">
    <source>
        <dbReference type="WBParaSite" id="JU765_v2.g7584.t1"/>
    </source>
</evidence>
<organism evidence="1 2">
    <name type="scientific">Panagrolaimus sp. JU765</name>
    <dbReference type="NCBI Taxonomy" id="591449"/>
    <lineage>
        <taxon>Eukaryota</taxon>
        <taxon>Metazoa</taxon>
        <taxon>Ecdysozoa</taxon>
        <taxon>Nematoda</taxon>
        <taxon>Chromadorea</taxon>
        <taxon>Rhabditida</taxon>
        <taxon>Tylenchina</taxon>
        <taxon>Panagrolaimomorpha</taxon>
        <taxon>Panagrolaimoidea</taxon>
        <taxon>Panagrolaimidae</taxon>
        <taxon>Panagrolaimus</taxon>
    </lineage>
</organism>
<protein>
    <submittedName>
        <fullName evidence="2">Peptidase S1 domain-containing protein</fullName>
    </submittedName>
</protein>
<accession>A0AC34RK03</accession>
<dbReference type="Proteomes" id="UP000887576">
    <property type="component" value="Unplaced"/>
</dbReference>
<proteinExistence type="predicted"/>
<reference evidence="2" key="1">
    <citation type="submission" date="2022-11" db="UniProtKB">
        <authorList>
            <consortium name="WormBaseParasite"/>
        </authorList>
    </citation>
    <scope>IDENTIFICATION</scope>
</reference>
<sequence length="297" mass="32422">MLKKQASEMIRSVALSAIIFPLLANADNLCGVSPSIQKYENALNGTDDSSLKIIYGHESVNGDWPWLVNVGKYCTGSIVGKKWVLTASHCGTTKGGLIFYGDVDANKAKNATVAKNFPFCPDCHTSSDAQSDQNIDIMLLELQEPLTFDESVKPICLTNEINSGLGDWEVVAGWGLNAAITQDHEVAREDKIPIETPDYCSKDDLRNLTGTKEICAGTDGLGVTKGDSGGPLMALKHGKWYQHGITSRSFGRGGLPPLQLSKELFHRGIYTDVTKFCDWIEKTTKGEVQCENDNIFE</sequence>
<dbReference type="WBParaSite" id="JU765_v2.g7584.t1">
    <property type="protein sequence ID" value="JU765_v2.g7584.t1"/>
    <property type="gene ID" value="JU765_v2.g7584"/>
</dbReference>
<evidence type="ECO:0000313" key="1">
    <source>
        <dbReference type="Proteomes" id="UP000887576"/>
    </source>
</evidence>